<feature type="domain" description="Protein kinase" evidence="5">
    <location>
        <begin position="81"/>
        <end position="393"/>
    </location>
</feature>
<dbReference type="PANTHER" id="PTHR44329">
    <property type="entry name" value="SERINE/THREONINE-PROTEIN KINASE TNNI3K-RELATED"/>
    <property type="match status" value="1"/>
</dbReference>
<keyword evidence="7" id="KW-1185">Reference proteome</keyword>
<sequence length="393" mass="43864">MERPPEVYNLEKKLYNKSKELLPPLTSDIDPGAQIFAKLATDMKTGEIRIKLLGDLFVDIMANDLPVLSPHDCAGVPRITLTAIDSYIACWNNNVWLVDIVLPSSKTSIRAVLKTVRVPESGQISGDDAEWTATALREVKTLSSLPSHPNVIPAPLALVTLQPPQCTQRTPDAHSKLIGMVLPYYNGGSYRDVGQKTDDDLKRRLRHGYEFASAVQHTNRNGIYVGDLGLHNIALTAPPPNDHIVLIDFELVPMYVNLHGPDAPEASGHWEISMHDGRSIYRHCETPINKSKTIREEWAANSDALERLEVFGVGCSLAAMVQCPVYFPWLDSFTSMSFNLHGKGPETPRPYANTTWEAKVPQKFCDLVQRCCSYDPRDRLLLDEVVAKLEQWA</sequence>
<organism evidence="6 7">
    <name type="scientific">Tilletia walkeri</name>
    <dbReference type="NCBI Taxonomy" id="117179"/>
    <lineage>
        <taxon>Eukaryota</taxon>
        <taxon>Fungi</taxon>
        <taxon>Dikarya</taxon>
        <taxon>Basidiomycota</taxon>
        <taxon>Ustilaginomycotina</taxon>
        <taxon>Exobasidiomycetes</taxon>
        <taxon>Tilletiales</taxon>
        <taxon>Tilletiaceae</taxon>
        <taxon>Tilletia</taxon>
    </lineage>
</organism>
<evidence type="ECO:0000256" key="1">
    <source>
        <dbReference type="ARBA" id="ARBA00022679"/>
    </source>
</evidence>
<dbReference type="InterPro" id="IPR000719">
    <property type="entry name" value="Prot_kinase_dom"/>
</dbReference>
<dbReference type="Proteomes" id="UP000078113">
    <property type="component" value="Unassembled WGS sequence"/>
</dbReference>
<keyword evidence="2" id="KW-0547">Nucleotide-binding</keyword>
<evidence type="ECO:0000256" key="4">
    <source>
        <dbReference type="ARBA" id="ARBA00022840"/>
    </source>
</evidence>
<accession>A0A8X7N4G6</accession>
<comment type="caution">
    <text evidence="6">The sequence shown here is derived from an EMBL/GenBank/DDBJ whole genome shotgun (WGS) entry which is preliminary data.</text>
</comment>
<reference evidence="6" key="2">
    <citation type="journal article" date="2019" name="IMA Fungus">
        <title>Genome sequencing and comparison of five Tilletia species to identify candidate genes for the detection of regulated species infecting wheat.</title>
        <authorList>
            <person name="Nguyen H.D.T."/>
            <person name="Sultana T."/>
            <person name="Kesanakurti P."/>
            <person name="Hambleton S."/>
        </authorList>
    </citation>
    <scope>NUCLEOTIDE SEQUENCE</scope>
    <source>
        <strain evidence="6">DAOMC 236422</strain>
    </source>
</reference>
<dbReference type="GO" id="GO:0004674">
    <property type="term" value="F:protein serine/threonine kinase activity"/>
    <property type="evidence" value="ECO:0007669"/>
    <property type="project" value="TreeGrafter"/>
</dbReference>
<dbReference type="SUPFAM" id="SSF56112">
    <property type="entry name" value="Protein kinase-like (PK-like)"/>
    <property type="match status" value="1"/>
</dbReference>
<evidence type="ECO:0000256" key="2">
    <source>
        <dbReference type="ARBA" id="ARBA00022741"/>
    </source>
</evidence>
<keyword evidence="1" id="KW-0808">Transferase</keyword>
<dbReference type="InterPro" id="IPR011009">
    <property type="entry name" value="Kinase-like_dom_sf"/>
</dbReference>
<keyword evidence="4" id="KW-0067">ATP-binding</keyword>
<protein>
    <recommendedName>
        <fullName evidence="5">Protein kinase domain-containing protein</fullName>
    </recommendedName>
</protein>
<keyword evidence="3" id="KW-0418">Kinase</keyword>
<dbReference type="SMART" id="SM00220">
    <property type="entry name" value="S_TKc"/>
    <property type="match status" value="1"/>
</dbReference>
<dbReference type="EMBL" id="LWDG02000481">
    <property type="protein sequence ID" value="KAE8265056.1"/>
    <property type="molecule type" value="Genomic_DNA"/>
</dbReference>
<dbReference type="GO" id="GO:0005524">
    <property type="term" value="F:ATP binding"/>
    <property type="evidence" value="ECO:0007669"/>
    <property type="project" value="UniProtKB-KW"/>
</dbReference>
<dbReference type="PROSITE" id="PS50011">
    <property type="entry name" value="PROTEIN_KINASE_DOM"/>
    <property type="match status" value="1"/>
</dbReference>
<gene>
    <name evidence="6" type="ORF">A4X09_0g6778</name>
</gene>
<evidence type="ECO:0000313" key="7">
    <source>
        <dbReference type="Proteomes" id="UP000078113"/>
    </source>
</evidence>
<dbReference type="InterPro" id="IPR051681">
    <property type="entry name" value="Ser/Thr_Kinases-Pseudokinases"/>
</dbReference>
<evidence type="ECO:0000313" key="6">
    <source>
        <dbReference type="EMBL" id="KAE8265056.1"/>
    </source>
</evidence>
<name>A0A8X7N4G6_9BASI</name>
<reference evidence="6" key="1">
    <citation type="submission" date="2016-04" db="EMBL/GenBank/DDBJ databases">
        <authorList>
            <person name="Nguyen H.D."/>
            <person name="Samba Siva P."/>
            <person name="Cullis J."/>
            <person name="Levesque C.A."/>
            <person name="Hambleton S."/>
        </authorList>
    </citation>
    <scope>NUCLEOTIDE SEQUENCE</scope>
    <source>
        <strain evidence="6">DAOMC 236422</strain>
    </source>
</reference>
<dbReference type="PANTHER" id="PTHR44329:SF288">
    <property type="entry name" value="MITOGEN-ACTIVATED PROTEIN KINASE KINASE KINASE 20"/>
    <property type="match status" value="1"/>
</dbReference>
<evidence type="ECO:0000256" key="3">
    <source>
        <dbReference type="ARBA" id="ARBA00022777"/>
    </source>
</evidence>
<dbReference type="AlphaFoldDB" id="A0A8X7N4G6"/>
<evidence type="ECO:0000259" key="5">
    <source>
        <dbReference type="PROSITE" id="PS50011"/>
    </source>
</evidence>
<proteinExistence type="predicted"/>
<dbReference type="Gene3D" id="1.10.510.10">
    <property type="entry name" value="Transferase(Phosphotransferase) domain 1"/>
    <property type="match status" value="1"/>
</dbReference>